<evidence type="ECO:0000313" key="3">
    <source>
        <dbReference type="Proteomes" id="UP000676885"/>
    </source>
</evidence>
<dbReference type="AlphaFoldDB" id="A0A975R1X3"/>
<keyword evidence="1" id="KW-1133">Transmembrane helix</keyword>
<accession>A0A975R1X3</accession>
<reference evidence="2 3" key="1">
    <citation type="submission" date="2021-05" db="EMBL/GenBank/DDBJ databases">
        <title>Novel species in genus Arthrobacter.</title>
        <authorList>
            <person name="Zhang G."/>
        </authorList>
    </citation>
    <scope>NUCLEOTIDE SEQUENCE [LARGE SCALE GENOMIC DNA]</scope>
    <source>
        <strain evidence="3">zg-ZUI227</strain>
    </source>
</reference>
<name>A0A975R1X3_9MICC</name>
<protein>
    <submittedName>
        <fullName evidence="2">Uncharacterized protein</fullName>
    </submittedName>
</protein>
<organism evidence="2 3">
    <name type="scientific">Arthrobacter jiangjiafuii</name>
    <dbReference type="NCBI Taxonomy" id="2817475"/>
    <lineage>
        <taxon>Bacteria</taxon>
        <taxon>Bacillati</taxon>
        <taxon>Actinomycetota</taxon>
        <taxon>Actinomycetes</taxon>
        <taxon>Micrococcales</taxon>
        <taxon>Micrococcaceae</taxon>
        <taxon>Arthrobacter</taxon>
    </lineage>
</organism>
<dbReference type="EMBL" id="CP076022">
    <property type="protein sequence ID" value="QWC10998.1"/>
    <property type="molecule type" value="Genomic_DNA"/>
</dbReference>
<evidence type="ECO:0000313" key="2">
    <source>
        <dbReference type="EMBL" id="QWC10998.1"/>
    </source>
</evidence>
<keyword evidence="1" id="KW-0472">Membrane</keyword>
<keyword evidence="3" id="KW-1185">Reference proteome</keyword>
<proteinExistence type="predicted"/>
<sequence length="71" mass="7716">MASDYDTQLIESVTVRRSRLVSAFIFGTNPFQQRWLNTLRLLIFGVALAAGIAAACVGYSFISSMLAQADA</sequence>
<keyword evidence="1" id="KW-0812">Transmembrane</keyword>
<evidence type="ECO:0000256" key="1">
    <source>
        <dbReference type="SAM" id="Phobius"/>
    </source>
</evidence>
<dbReference type="RefSeq" id="WP_210230418.1">
    <property type="nucleotide sequence ID" value="NZ_CP076022.1"/>
</dbReference>
<feature type="transmembrane region" description="Helical" evidence="1">
    <location>
        <begin position="41"/>
        <end position="62"/>
    </location>
</feature>
<gene>
    <name evidence="2" type="ORF">KKR91_05220</name>
</gene>
<dbReference type="Proteomes" id="UP000676885">
    <property type="component" value="Chromosome"/>
</dbReference>
<dbReference type="KEGG" id="ajg:KKR91_05220"/>